<dbReference type="Proteomes" id="UP001165122">
    <property type="component" value="Unassembled WGS sequence"/>
</dbReference>
<dbReference type="OrthoDB" id="5950997at2759"/>
<evidence type="ECO:0000256" key="1">
    <source>
        <dbReference type="SAM" id="Phobius"/>
    </source>
</evidence>
<name>A0A9W7CHD9_9STRA</name>
<keyword evidence="1" id="KW-0472">Membrane</keyword>
<dbReference type="AlphaFoldDB" id="A0A9W7CHD9"/>
<organism evidence="2 3">
    <name type="scientific">Triparma laevis f. longispina</name>
    <dbReference type="NCBI Taxonomy" id="1714387"/>
    <lineage>
        <taxon>Eukaryota</taxon>
        <taxon>Sar</taxon>
        <taxon>Stramenopiles</taxon>
        <taxon>Ochrophyta</taxon>
        <taxon>Bolidophyceae</taxon>
        <taxon>Parmales</taxon>
        <taxon>Triparmaceae</taxon>
        <taxon>Triparma</taxon>
    </lineage>
</organism>
<keyword evidence="1" id="KW-0812">Transmembrane</keyword>
<feature type="transmembrane region" description="Helical" evidence="1">
    <location>
        <begin position="109"/>
        <end position="130"/>
    </location>
</feature>
<gene>
    <name evidence="2" type="ORF">TrLO_g10634</name>
</gene>
<comment type="caution">
    <text evidence="2">The sequence shown here is derived from an EMBL/GenBank/DDBJ whole genome shotgun (WGS) entry which is preliminary data.</text>
</comment>
<evidence type="ECO:0000313" key="2">
    <source>
        <dbReference type="EMBL" id="GMI05745.1"/>
    </source>
</evidence>
<proteinExistence type="predicted"/>
<sequence length="140" mass="15870">MALPENVKEVMKAASFFNIDLFNMVSVGCWTDGIGFFSKTMAMTLVVIMLCGALVSIGVVVKNHRSWCFTAITPLVFLWEPYKPSFWYWEIVETTRRLMMTGVLSTIQPGTFSQLVAGLLMNVIYFGLLCQTNPVQRQQR</sequence>
<reference evidence="3" key="1">
    <citation type="journal article" date="2023" name="Commun. Biol.">
        <title>Genome analysis of Parmales, the sister group of diatoms, reveals the evolutionary specialization of diatoms from phago-mixotrophs to photoautotrophs.</title>
        <authorList>
            <person name="Ban H."/>
            <person name="Sato S."/>
            <person name="Yoshikawa S."/>
            <person name="Yamada K."/>
            <person name="Nakamura Y."/>
            <person name="Ichinomiya M."/>
            <person name="Sato N."/>
            <person name="Blanc-Mathieu R."/>
            <person name="Endo H."/>
            <person name="Kuwata A."/>
            <person name="Ogata H."/>
        </authorList>
    </citation>
    <scope>NUCLEOTIDE SEQUENCE [LARGE SCALE GENOMIC DNA]</scope>
    <source>
        <strain evidence="3">NIES 3700</strain>
    </source>
</reference>
<dbReference type="EMBL" id="BRXW01000090">
    <property type="protein sequence ID" value="GMI05745.1"/>
    <property type="molecule type" value="Genomic_DNA"/>
</dbReference>
<keyword evidence="3" id="KW-1185">Reference proteome</keyword>
<accession>A0A9W7CHD9</accession>
<evidence type="ECO:0000313" key="3">
    <source>
        <dbReference type="Proteomes" id="UP001165122"/>
    </source>
</evidence>
<feature type="transmembrane region" description="Helical" evidence="1">
    <location>
        <begin position="41"/>
        <end position="61"/>
    </location>
</feature>
<protein>
    <submittedName>
        <fullName evidence="2">Uncharacterized protein</fullName>
    </submittedName>
</protein>
<keyword evidence="1" id="KW-1133">Transmembrane helix</keyword>